<dbReference type="EMBL" id="JBFAIH010000002">
    <property type="protein sequence ID" value="MEV0362334.1"/>
    <property type="molecule type" value="Genomic_DNA"/>
</dbReference>
<accession>A0ABV3F3Q0</accession>
<dbReference type="InterPro" id="IPR013830">
    <property type="entry name" value="SGNH_hydro"/>
</dbReference>
<sequence length="450" mass="47106">MKTKLQGSPFQRADSLPAALGAAVTAAVIAATVMTGYIPATAQPNDQLCGREHFVASWAAAPTDSLTPLDAAGAPVPMAVDDQTFRMVITPHLGGEQLRLHLTNRFGPGPVTFAEVTVGEQTEGAAATGIHPVTFDGNRSITVPAGEDIVSDPLSFTVTSAQPLAVSIHIAESAGPPTKHWNANATSYYSPPGSGNLTGRTAANQFTSRTGSWFYVRALDVLASAGTHSVVAFGDSITDGFVGSTPMGIPVDRAVADTDSRYPDFLQRRLDHAGIPVSVVNAGIGSNRVVTGGEPFLFGPSAVARFERDALSLAGVSGVLVQEGINDLGLPPPATAAQVIAGYEQLITAARRAGKKIWLGTVLPASDALVDGVLLAPDSEKHRQEINTWIRTQRLTDGVVDFDAALRDPGNLSILRADYSSPDRLHPNPAGYRAMADTVELSTIAQHPHC</sequence>
<name>A0ABV3F3Q0_9NOCA</name>
<dbReference type="InterPro" id="IPR036514">
    <property type="entry name" value="SGNH_hydro_sf"/>
</dbReference>
<gene>
    <name evidence="3" type="ORF">AB0H72_06480</name>
</gene>
<keyword evidence="1" id="KW-1133">Transmembrane helix</keyword>
<keyword evidence="1" id="KW-0812">Transmembrane</keyword>
<protein>
    <submittedName>
        <fullName evidence="3">GDSL-type esterase/lipase family protein</fullName>
    </submittedName>
</protein>
<dbReference type="Gene3D" id="3.40.50.1110">
    <property type="entry name" value="SGNH hydrolase"/>
    <property type="match status" value="1"/>
</dbReference>
<dbReference type="PANTHER" id="PTHR43784:SF2">
    <property type="entry name" value="GDSL-LIKE LIPASE_ACYLHYDROLASE, PUTATIVE (AFU_ORTHOLOGUE AFUA_2G00820)-RELATED"/>
    <property type="match status" value="1"/>
</dbReference>
<evidence type="ECO:0000256" key="1">
    <source>
        <dbReference type="SAM" id="Phobius"/>
    </source>
</evidence>
<dbReference type="RefSeq" id="WP_357974609.1">
    <property type="nucleotide sequence ID" value="NZ_JBFAIH010000002.1"/>
</dbReference>
<feature type="domain" description="SGNH hydrolase-type esterase" evidence="2">
    <location>
        <begin position="232"/>
        <end position="434"/>
    </location>
</feature>
<proteinExistence type="predicted"/>
<evidence type="ECO:0000313" key="3">
    <source>
        <dbReference type="EMBL" id="MEV0362334.1"/>
    </source>
</evidence>
<dbReference type="InterPro" id="IPR053140">
    <property type="entry name" value="GDSL_Rv0518-like"/>
</dbReference>
<organism evidence="3 4">
    <name type="scientific">Nocardia fusca</name>
    <dbReference type="NCBI Taxonomy" id="941183"/>
    <lineage>
        <taxon>Bacteria</taxon>
        <taxon>Bacillati</taxon>
        <taxon>Actinomycetota</taxon>
        <taxon>Actinomycetes</taxon>
        <taxon>Mycobacteriales</taxon>
        <taxon>Nocardiaceae</taxon>
        <taxon>Nocardia</taxon>
    </lineage>
</organism>
<evidence type="ECO:0000259" key="2">
    <source>
        <dbReference type="Pfam" id="PF13472"/>
    </source>
</evidence>
<dbReference type="Pfam" id="PF13472">
    <property type="entry name" value="Lipase_GDSL_2"/>
    <property type="match status" value="1"/>
</dbReference>
<dbReference type="Proteomes" id="UP001551658">
    <property type="component" value="Unassembled WGS sequence"/>
</dbReference>
<comment type="caution">
    <text evidence="3">The sequence shown here is derived from an EMBL/GenBank/DDBJ whole genome shotgun (WGS) entry which is preliminary data.</text>
</comment>
<keyword evidence="1" id="KW-0472">Membrane</keyword>
<feature type="transmembrane region" description="Helical" evidence="1">
    <location>
        <begin position="20"/>
        <end position="40"/>
    </location>
</feature>
<reference evidence="3 4" key="1">
    <citation type="submission" date="2024-06" db="EMBL/GenBank/DDBJ databases">
        <title>The Natural Products Discovery Center: Release of the First 8490 Sequenced Strains for Exploring Actinobacteria Biosynthetic Diversity.</title>
        <authorList>
            <person name="Kalkreuter E."/>
            <person name="Kautsar S.A."/>
            <person name="Yang D."/>
            <person name="Bader C.D."/>
            <person name="Teijaro C.N."/>
            <person name="Fluegel L."/>
            <person name="Davis C.M."/>
            <person name="Simpson J.R."/>
            <person name="Lauterbach L."/>
            <person name="Steele A.D."/>
            <person name="Gui C."/>
            <person name="Meng S."/>
            <person name="Li G."/>
            <person name="Viehrig K."/>
            <person name="Ye F."/>
            <person name="Su P."/>
            <person name="Kiefer A.F."/>
            <person name="Nichols A."/>
            <person name="Cepeda A.J."/>
            <person name="Yan W."/>
            <person name="Fan B."/>
            <person name="Jiang Y."/>
            <person name="Adhikari A."/>
            <person name="Zheng C.-J."/>
            <person name="Schuster L."/>
            <person name="Cowan T.M."/>
            <person name="Smanski M.J."/>
            <person name="Chevrette M.G."/>
            <person name="De Carvalho L.P.S."/>
            <person name="Shen B."/>
        </authorList>
    </citation>
    <scope>NUCLEOTIDE SEQUENCE [LARGE SCALE GENOMIC DNA]</scope>
    <source>
        <strain evidence="3 4">NPDC050671</strain>
    </source>
</reference>
<dbReference type="SUPFAM" id="SSF52266">
    <property type="entry name" value="SGNH hydrolase"/>
    <property type="match status" value="1"/>
</dbReference>
<dbReference type="PANTHER" id="PTHR43784">
    <property type="entry name" value="GDSL-LIKE LIPASE/ACYLHYDROLASE, PUTATIVE (AFU_ORTHOLOGUE AFUA_2G00820)-RELATED"/>
    <property type="match status" value="1"/>
</dbReference>
<keyword evidence="4" id="KW-1185">Reference proteome</keyword>
<evidence type="ECO:0000313" key="4">
    <source>
        <dbReference type="Proteomes" id="UP001551658"/>
    </source>
</evidence>